<evidence type="ECO:0000256" key="9">
    <source>
        <dbReference type="RuleBase" id="RU361166"/>
    </source>
</evidence>
<dbReference type="SMR" id="A0A445EZ23"/>
<sequence length="485" mass="53097">MTLSSVVFIFIVLLCCSSQIQNVASAADYREALTKSLLYFEGQRSGKLPPNQRLKWRGDSGLQDGHDAGINLVGGYYDAGDNLKLGFPLAFTITMLSWSTIEFKDQLSQQNELQNALNAIKWGTDYLMKAHPQPDVLYGEVGDPNTDHSCWQRPEDMTTPRGSLRIDDQHPGSDLAAETAAALAAASIAFRSVNKKYASSMLLHATQLFDFANNHQGMYSDSITPAKQIYSSSGYKDELLWAAAWLQRATKMQKYLDYLGGAGDTGGVRTVFSWDDKYVGAHVLAAKLVLDGEVGASGIWAQYKSQAEEYICSCAQKSNQNTDKTAGGLLWFLPWNNNQYVATATFVMSVYSNYLSSKGASLQCSAGNVTPDDLTSLVRSQVDYILGSNPKGISYMVGYGPNFPQQIHHRGASIVSININHNPVSCQGGFQEWFYKNAPNPNVLEGAVVSPDRNDNYEDSRNNYQLAEPATVTLAPLVGVLAHLA</sequence>
<dbReference type="PROSITE" id="PS00592">
    <property type="entry name" value="GH9_2"/>
    <property type="match status" value="1"/>
</dbReference>
<name>A0A445EZ23_GLYSO</name>
<organism evidence="11 12">
    <name type="scientific">Glycine soja</name>
    <name type="common">Wild soybean</name>
    <dbReference type="NCBI Taxonomy" id="3848"/>
    <lineage>
        <taxon>Eukaryota</taxon>
        <taxon>Viridiplantae</taxon>
        <taxon>Streptophyta</taxon>
        <taxon>Embryophyta</taxon>
        <taxon>Tracheophyta</taxon>
        <taxon>Spermatophyta</taxon>
        <taxon>Magnoliopsida</taxon>
        <taxon>eudicotyledons</taxon>
        <taxon>Gunneridae</taxon>
        <taxon>Pentapetalae</taxon>
        <taxon>rosids</taxon>
        <taxon>fabids</taxon>
        <taxon>Fabales</taxon>
        <taxon>Fabaceae</taxon>
        <taxon>Papilionoideae</taxon>
        <taxon>50 kb inversion clade</taxon>
        <taxon>NPAAA clade</taxon>
        <taxon>indigoferoid/millettioid clade</taxon>
        <taxon>Phaseoleae</taxon>
        <taxon>Glycine</taxon>
        <taxon>Glycine subgen. Soja</taxon>
    </lineage>
</organism>
<protein>
    <recommendedName>
        <fullName evidence="9">Endoglucanase</fullName>
        <ecNumber evidence="9">3.2.1.4</ecNumber>
    </recommendedName>
</protein>
<dbReference type="InterPro" id="IPR012341">
    <property type="entry name" value="6hp_glycosidase-like_sf"/>
</dbReference>
<dbReference type="AlphaFoldDB" id="A0A445EZ23"/>
<dbReference type="SUPFAM" id="SSF48208">
    <property type="entry name" value="Six-hairpin glycosidases"/>
    <property type="match status" value="1"/>
</dbReference>
<keyword evidence="7 8" id="KW-0624">Polysaccharide degradation</keyword>
<evidence type="ECO:0000259" key="10">
    <source>
        <dbReference type="Pfam" id="PF00759"/>
    </source>
</evidence>
<proteinExistence type="inferred from homology"/>
<evidence type="ECO:0000313" key="11">
    <source>
        <dbReference type="EMBL" id="RZB41789.1"/>
    </source>
</evidence>
<keyword evidence="4 9" id="KW-0136">Cellulose degradation</keyword>
<evidence type="ECO:0000256" key="7">
    <source>
        <dbReference type="ARBA" id="ARBA00023326"/>
    </source>
</evidence>
<evidence type="ECO:0000256" key="8">
    <source>
        <dbReference type="PROSITE-ProRule" id="PRU10059"/>
    </source>
</evidence>
<keyword evidence="9" id="KW-0732">Signal</keyword>
<keyword evidence="3 8" id="KW-0378">Hydrolase</keyword>
<dbReference type="GO" id="GO:0030245">
    <property type="term" value="P:cellulose catabolic process"/>
    <property type="evidence" value="ECO:0007669"/>
    <property type="project" value="UniProtKB-KW"/>
</dbReference>
<dbReference type="Proteomes" id="UP000289340">
    <property type="component" value="Chromosome 20"/>
</dbReference>
<evidence type="ECO:0000256" key="2">
    <source>
        <dbReference type="ARBA" id="ARBA00007072"/>
    </source>
</evidence>
<reference evidence="11 12" key="1">
    <citation type="submission" date="2018-09" db="EMBL/GenBank/DDBJ databases">
        <title>A high-quality reference genome of wild soybean provides a powerful tool to mine soybean genomes.</title>
        <authorList>
            <person name="Xie M."/>
            <person name="Chung C.Y.L."/>
            <person name="Li M.-W."/>
            <person name="Wong F.-L."/>
            <person name="Chan T.-F."/>
            <person name="Lam H.-M."/>
        </authorList>
    </citation>
    <scope>NUCLEOTIDE SEQUENCE [LARGE SCALE GENOMIC DNA]</scope>
    <source>
        <strain evidence="12">cv. W05</strain>
        <tissue evidence="11">Hypocotyl of etiolated seedlings</tissue>
    </source>
</reference>
<evidence type="ECO:0000256" key="4">
    <source>
        <dbReference type="ARBA" id="ARBA00023001"/>
    </source>
</evidence>
<evidence type="ECO:0000256" key="6">
    <source>
        <dbReference type="ARBA" id="ARBA00023295"/>
    </source>
</evidence>
<dbReference type="InterPro" id="IPR008928">
    <property type="entry name" value="6-hairpin_glycosidase_sf"/>
</dbReference>
<feature type="domain" description="Glycoside hydrolase family 9" evidence="10">
    <location>
        <begin position="29"/>
        <end position="481"/>
    </location>
</feature>
<comment type="caution">
    <text evidence="11">The sequence shown here is derived from an EMBL/GenBank/DDBJ whole genome shotgun (WGS) entry which is preliminary data.</text>
</comment>
<dbReference type="EC" id="3.2.1.4" evidence="9"/>
<dbReference type="FunFam" id="1.50.10.10:FF:000020">
    <property type="entry name" value="Endoglucanase"/>
    <property type="match status" value="1"/>
</dbReference>
<feature type="chain" id="PRO_5018815753" description="Endoglucanase" evidence="9">
    <location>
        <begin position="18"/>
        <end position="485"/>
    </location>
</feature>
<feature type="signal peptide" evidence="9">
    <location>
        <begin position="1"/>
        <end position="17"/>
    </location>
</feature>
<evidence type="ECO:0000256" key="5">
    <source>
        <dbReference type="ARBA" id="ARBA00023277"/>
    </source>
</evidence>
<evidence type="ECO:0000256" key="3">
    <source>
        <dbReference type="ARBA" id="ARBA00022801"/>
    </source>
</evidence>
<comment type="catalytic activity">
    <reaction evidence="1 9">
        <text>Endohydrolysis of (1-&gt;4)-beta-D-glucosidic linkages in cellulose, lichenin and cereal beta-D-glucans.</text>
        <dbReference type="EC" id="3.2.1.4"/>
    </reaction>
</comment>
<dbReference type="Pfam" id="PF00759">
    <property type="entry name" value="Glyco_hydro_9"/>
    <property type="match status" value="1"/>
</dbReference>
<dbReference type="InterPro" id="IPR018221">
    <property type="entry name" value="Glyco_hydro_9_His_AS"/>
</dbReference>
<dbReference type="InterPro" id="IPR001701">
    <property type="entry name" value="Glyco_hydro_9"/>
</dbReference>
<dbReference type="PANTHER" id="PTHR22298">
    <property type="entry name" value="ENDO-1,4-BETA-GLUCANASE"/>
    <property type="match status" value="1"/>
</dbReference>
<evidence type="ECO:0000313" key="12">
    <source>
        <dbReference type="Proteomes" id="UP000289340"/>
    </source>
</evidence>
<keyword evidence="6 8" id="KW-0326">Glycosidase</keyword>
<comment type="similarity">
    <text evidence="2 8 9">Belongs to the glycosyl hydrolase 9 (cellulase E) family.</text>
</comment>
<dbReference type="GO" id="GO:0008810">
    <property type="term" value="F:cellulase activity"/>
    <property type="evidence" value="ECO:0007669"/>
    <property type="project" value="UniProtKB-EC"/>
</dbReference>
<dbReference type="Gramene" id="XM_028366525.1">
    <property type="protein sequence ID" value="XP_028222326.1"/>
    <property type="gene ID" value="LOC114403503"/>
</dbReference>
<keyword evidence="5 8" id="KW-0119">Carbohydrate metabolism</keyword>
<evidence type="ECO:0000256" key="1">
    <source>
        <dbReference type="ARBA" id="ARBA00000966"/>
    </source>
</evidence>
<dbReference type="Gene3D" id="1.50.10.10">
    <property type="match status" value="1"/>
</dbReference>
<gene>
    <name evidence="11" type="ORF">D0Y65_052697</name>
</gene>
<keyword evidence="12" id="KW-1185">Reference proteome</keyword>
<dbReference type="EMBL" id="QZWG01000020">
    <property type="protein sequence ID" value="RZB41789.1"/>
    <property type="molecule type" value="Genomic_DNA"/>
</dbReference>
<accession>A0A445EZ23</accession>
<feature type="active site" evidence="8">
    <location>
        <position position="408"/>
    </location>
</feature>